<evidence type="ECO:0000256" key="5">
    <source>
        <dbReference type="ARBA" id="ARBA00022989"/>
    </source>
</evidence>
<keyword evidence="5 7" id="KW-1133">Transmembrane helix</keyword>
<feature type="transmembrane region" description="Helical" evidence="7">
    <location>
        <begin position="286"/>
        <end position="307"/>
    </location>
</feature>
<feature type="transmembrane region" description="Helical" evidence="7">
    <location>
        <begin position="127"/>
        <end position="145"/>
    </location>
</feature>
<evidence type="ECO:0000256" key="7">
    <source>
        <dbReference type="SAM" id="Phobius"/>
    </source>
</evidence>
<dbReference type="PANTHER" id="PTHR43341">
    <property type="entry name" value="AMINO ACID PERMEASE"/>
    <property type="match status" value="1"/>
</dbReference>
<evidence type="ECO:0000313" key="10">
    <source>
        <dbReference type="Proteomes" id="UP001589691"/>
    </source>
</evidence>
<feature type="transmembrane region" description="Helical" evidence="7">
    <location>
        <begin position="439"/>
        <end position="459"/>
    </location>
</feature>
<protein>
    <submittedName>
        <fullName evidence="9">Amino acid permease</fullName>
    </submittedName>
</protein>
<keyword evidence="6 7" id="KW-0472">Membrane</keyword>
<organism evidence="9 10">
    <name type="scientific">Lactiplantibacillus modestisalitolerans</name>
    <dbReference type="NCBI Taxonomy" id="1457219"/>
    <lineage>
        <taxon>Bacteria</taxon>
        <taxon>Bacillati</taxon>
        <taxon>Bacillota</taxon>
        <taxon>Bacilli</taxon>
        <taxon>Lactobacillales</taxon>
        <taxon>Lactobacillaceae</taxon>
        <taxon>Lactiplantibacillus</taxon>
    </lineage>
</organism>
<feature type="transmembrane region" description="Helical" evidence="7">
    <location>
        <begin position="157"/>
        <end position="178"/>
    </location>
</feature>
<dbReference type="PANTHER" id="PTHR43341:SF1">
    <property type="entry name" value="GENERAL AMINO-ACID PERMEASE GAP1"/>
    <property type="match status" value="1"/>
</dbReference>
<keyword evidence="4" id="KW-0029">Amino-acid transport</keyword>
<feature type="transmembrane region" description="Helical" evidence="7">
    <location>
        <begin position="339"/>
        <end position="358"/>
    </location>
</feature>
<dbReference type="InterPro" id="IPR004840">
    <property type="entry name" value="Amino_acid_permease_CS"/>
</dbReference>
<feature type="transmembrane region" description="Helical" evidence="7">
    <location>
        <begin position="364"/>
        <end position="390"/>
    </location>
</feature>
<keyword evidence="2" id="KW-0813">Transport</keyword>
<feature type="transmembrane region" description="Helical" evidence="7">
    <location>
        <begin position="410"/>
        <end position="427"/>
    </location>
</feature>
<evidence type="ECO:0000256" key="3">
    <source>
        <dbReference type="ARBA" id="ARBA00022692"/>
    </source>
</evidence>
<name>A0ABV5WUU2_9LACO</name>
<proteinExistence type="predicted"/>
<evidence type="ECO:0000256" key="1">
    <source>
        <dbReference type="ARBA" id="ARBA00004141"/>
    </source>
</evidence>
<dbReference type="PIRSF" id="PIRSF006060">
    <property type="entry name" value="AA_transporter"/>
    <property type="match status" value="1"/>
</dbReference>
<comment type="caution">
    <text evidence="9">The sequence shown here is derived from an EMBL/GenBank/DDBJ whole genome shotgun (WGS) entry which is preliminary data.</text>
</comment>
<feature type="domain" description="Amino acid permease/ SLC12A" evidence="8">
    <location>
        <begin position="17"/>
        <end position="466"/>
    </location>
</feature>
<dbReference type="EMBL" id="JBHLZY010000020">
    <property type="protein sequence ID" value="MFB9769904.1"/>
    <property type="molecule type" value="Genomic_DNA"/>
</dbReference>
<keyword evidence="3 7" id="KW-0812">Transmembrane</keyword>
<comment type="subcellular location">
    <subcellularLocation>
        <location evidence="1">Membrane</location>
        <topology evidence="1">Multi-pass membrane protein</topology>
    </subcellularLocation>
</comment>
<evidence type="ECO:0000256" key="6">
    <source>
        <dbReference type="ARBA" id="ARBA00023136"/>
    </source>
</evidence>
<dbReference type="Gene3D" id="1.20.1740.10">
    <property type="entry name" value="Amino acid/polyamine transporter I"/>
    <property type="match status" value="1"/>
</dbReference>
<reference evidence="9 10" key="1">
    <citation type="submission" date="2024-09" db="EMBL/GenBank/DDBJ databases">
        <authorList>
            <person name="Sun Q."/>
            <person name="Mori K."/>
        </authorList>
    </citation>
    <scope>NUCLEOTIDE SEQUENCE [LARGE SCALE GENOMIC DNA]</scope>
    <source>
        <strain evidence="9 10">TBRC 4576</strain>
    </source>
</reference>
<dbReference type="InterPro" id="IPR004841">
    <property type="entry name" value="AA-permease/SLC12A_dom"/>
</dbReference>
<dbReference type="Pfam" id="PF00324">
    <property type="entry name" value="AA_permease"/>
    <property type="match status" value="1"/>
</dbReference>
<evidence type="ECO:0000256" key="4">
    <source>
        <dbReference type="ARBA" id="ARBA00022970"/>
    </source>
</evidence>
<sequence>MAEEQHQEVHRSLKTRHLSMIALGGSIGTGLFVASGSAISTAGPGGALLAYVGIGIMVYFLMTSLGEMATYLPVSGSFSTYATKFVDPALGFAMGWNYWFNWAITLAVDISTAAIVMQFWLPDIPGWVFSLIALVLIFMINALSVRSFGETEYWLSLIKVVTVLIFLVVGVLTIFGIMGGHATGLENFSYKKAPFVGGIPTILSVFVVAGFSFQGTELIGITAGESATPEKSIPAAIKQVFWRIILFYVLAIFVIAAIIPYTSKDLLGSSATDIAISPFTLVFKRAGLAAAASVMNAVILTSVLSAANSGMYASTRMLYSLSLQGYAPKTFGRVNRRGIPIMALLGTTVIGLLTFLSSMFGERIYIFLVSASGLTGFIAWLGIAISHLRFRRAFVKQGHQLSELRYHAKWFPFGPLFAFLLCLIVIVGQDIHSFATLDWQAIGVTYMSIPLFIVLYVYYKIRYRTKMIPLDQVDLSQSRHDD</sequence>
<keyword evidence="10" id="KW-1185">Reference proteome</keyword>
<dbReference type="PROSITE" id="PS00218">
    <property type="entry name" value="AMINO_ACID_PERMEASE_1"/>
    <property type="match status" value="1"/>
</dbReference>
<feature type="transmembrane region" description="Helical" evidence="7">
    <location>
        <begin position="99"/>
        <end position="121"/>
    </location>
</feature>
<evidence type="ECO:0000313" key="9">
    <source>
        <dbReference type="EMBL" id="MFB9769904.1"/>
    </source>
</evidence>
<dbReference type="InterPro" id="IPR050524">
    <property type="entry name" value="APC_YAT"/>
</dbReference>
<evidence type="ECO:0000259" key="8">
    <source>
        <dbReference type="Pfam" id="PF00324"/>
    </source>
</evidence>
<gene>
    <name evidence="9" type="ORF">ACFFLI_08540</name>
</gene>
<feature type="transmembrane region" description="Helical" evidence="7">
    <location>
        <begin position="240"/>
        <end position="261"/>
    </location>
</feature>
<dbReference type="Proteomes" id="UP001589691">
    <property type="component" value="Unassembled WGS sequence"/>
</dbReference>
<accession>A0ABV5WUU2</accession>
<feature type="transmembrane region" description="Helical" evidence="7">
    <location>
        <begin position="198"/>
        <end position="219"/>
    </location>
</feature>
<evidence type="ECO:0000256" key="2">
    <source>
        <dbReference type="ARBA" id="ARBA00022448"/>
    </source>
</evidence>
<feature type="transmembrane region" description="Helical" evidence="7">
    <location>
        <begin position="20"/>
        <end position="39"/>
    </location>
</feature>
<dbReference type="RefSeq" id="WP_137641615.1">
    <property type="nucleotide sequence ID" value="NZ_BJEA01000001.1"/>
</dbReference>